<dbReference type="EMBL" id="JBHRYC010000023">
    <property type="protein sequence ID" value="MFC3636168.1"/>
    <property type="molecule type" value="Genomic_DNA"/>
</dbReference>
<protein>
    <recommendedName>
        <fullName evidence="5">Copper(I)-binding protein</fullName>
    </recommendedName>
</protein>
<feature type="region of interest" description="Disordered" evidence="1">
    <location>
        <begin position="42"/>
        <end position="76"/>
    </location>
</feature>
<comment type="caution">
    <text evidence="3">The sequence shown here is derived from an EMBL/GenBank/DDBJ whole genome shotgun (WGS) entry which is preliminary data.</text>
</comment>
<organism evidence="3 4">
    <name type="scientific">Camelimonas fluminis</name>
    <dbReference type="NCBI Taxonomy" id="1576911"/>
    <lineage>
        <taxon>Bacteria</taxon>
        <taxon>Pseudomonadati</taxon>
        <taxon>Pseudomonadota</taxon>
        <taxon>Alphaproteobacteria</taxon>
        <taxon>Hyphomicrobiales</taxon>
        <taxon>Chelatococcaceae</taxon>
        <taxon>Camelimonas</taxon>
    </lineage>
</organism>
<evidence type="ECO:0008006" key="5">
    <source>
        <dbReference type="Google" id="ProtNLM"/>
    </source>
</evidence>
<accession>A0ABV7UCD3</accession>
<sequence>MRKQTVAALAALATGFFVPVLPAPAQTEAPAAPKIQELAPTAPVQSAPPAPAPQAPTLATPPAHGAAGSLTAPLPEPEPAEKLLRLSLSATLGSTPGHGLALHNGLVWRIYADTPDPSGEIARPVAELADATPTLRLKPGVYMVHAAYGYASAMQRIDLTSDSQVKLAINAGGLKVLGAIGDAPIPTSQMRVSVFVPVGQDLEGRRVVENAPPGVVIRLPEGVYHVVSTYGDSNAVMRSDLKVEPGKITEATLHHRAATVTLKLVQAPGGEAFAGTAFSVLTPGGDVIREEIGAFPSLVLAEGDYVVIARYDGKVHTREFKVESGANRDVEVLVSQ</sequence>
<evidence type="ECO:0000256" key="1">
    <source>
        <dbReference type="SAM" id="MobiDB-lite"/>
    </source>
</evidence>
<evidence type="ECO:0000313" key="3">
    <source>
        <dbReference type="EMBL" id="MFC3636168.1"/>
    </source>
</evidence>
<dbReference type="Proteomes" id="UP001595704">
    <property type="component" value="Unassembled WGS sequence"/>
</dbReference>
<reference evidence="4" key="1">
    <citation type="journal article" date="2019" name="Int. J. Syst. Evol. Microbiol.">
        <title>The Global Catalogue of Microorganisms (GCM) 10K type strain sequencing project: providing services to taxonomists for standard genome sequencing and annotation.</title>
        <authorList>
            <consortium name="The Broad Institute Genomics Platform"/>
            <consortium name="The Broad Institute Genome Sequencing Center for Infectious Disease"/>
            <person name="Wu L."/>
            <person name="Ma J."/>
        </authorList>
    </citation>
    <scope>NUCLEOTIDE SEQUENCE [LARGE SCALE GENOMIC DNA]</scope>
    <source>
        <strain evidence="4">KCTC 42282</strain>
    </source>
</reference>
<feature type="signal peptide" evidence="2">
    <location>
        <begin position="1"/>
        <end position="25"/>
    </location>
</feature>
<proteinExistence type="predicted"/>
<keyword evidence="4" id="KW-1185">Reference proteome</keyword>
<dbReference type="RefSeq" id="WP_244642642.1">
    <property type="nucleotide sequence ID" value="NZ_BNCG01000001.1"/>
</dbReference>
<evidence type="ECO:0000313" key="4">
    <source>
        <dbReference type="Proteomes" id="UP001595704"/>
    </source>
</evidence>
<gene>
    <name evidence="3" type="ORF">ACFONL_02050</name>
</gene>
<evidence type="ECO:0000256" key="2">
    <source>
        <dbReference type="SAM" id="SignalP"/>
    </source>
</evidence>
<keyword evidence="2" id="KW-0732">Signal</keyword>
<feature type="chain" id="PRO_5047342078" description="Copper(I)-binding protein" evidence="2">
    <location>
        <begin position="26"/>
        <end position="336"/>
    </location>
</feature>
<name>A0ABV7UCD3_9HYPH</name>